<accession>A0A8J3L0L9</accession>
<keyword evidence="3" id="KW-1185">Reference proteome</keyword>
<evidence type="ECO:0000313" key="2">
    <source>
        <dbReference type="EMBL" id="GIG09029.1"/>
    </source>
</evidence>
<protein>
    <submittedName>
        <fullName evidence="2">Uncharacterized protein</fullName>
    </submittedName>
</protein>
<proteinExistence type="predicted"/>
<sequence length="88" mass="9067">MRVVADERAQRLQRGFVAAFLRTVEQPGQVLLALVEVAVHECALIRVHPATVVPAATAGAARCCPGATGSPASPAGNRHVAPSGRMTA</sequence>
<organism evidence="2 3">
    <name type="scientific">Catellatospora coxensis</name>
    <dbReference type="NCBI Taxonomy" id="310354"/>
    <lineage>
        <taxon>Bacteria</taxon>
        <taxon>Bacillati</taxon>
        <taxon>Actinomycetota</taxon>
        <taxon>Actinomycetes</taxon>
        <taxon>Micromonosporales</taxon>
        <taxon>Micromonosporaceae</taxon>
        <taxon>Catellatospora</taxon>
    </lineage>
</organism>
<evidence type="ECO:0000313" key="3">
    <source>
        <dbReference type="Proteomes" id="UP000630887"/>
    </source>
</evidence>
<dbReference type="AlphaFoldDB" id="A0A8J3L0L9"/>
<dbReference type="Proteomes" id="UP000630887">
    <property type="component" value="Unassembled WGS sequence"/>
</dbReference>
<comment type="caution">
    <text evidence="2">The sequence shown here is derived from an EMBL/GenBank/DDBJ whole genome shotgun (WGS) entry which is preliminary data.</text>
</comment>
<feature type="region of interest" description="Disordered" evidence="1">
    <location>
        <begin position="66"/>
        <end position="88"/>
    </location>
</feature>
<evidence type="ECO:0000256" key="1">
    <source>
        <dbReference type="SAM" id="MobiDB-lite"/>
    </source>
</evidence>
<gene>
    <name evidence="2" type="ORF">Cco03nite_57290</name>
</gene>
<dbReference type="EMBL" id="BONI01000057">
    <property type="protein sequence ID" value="GIG09029.1"/>
    <property type="molecule type" value="Genomic_DNA"/>
</dbReference>
<name>A0A8J3L0L9_9ACTN</name>
<reference evidence="2 3" key="1">
    <citation type="submission" date="2021-01" db="EMBL/GenBank/DDBJ databases">
        <title>Whole genome shotgun sequence of Catellatospora coxensis NBRC 107359.</title>
        <authorList>
            <person name="Komaki H."/>
            <person name="Tamura T."/>
        </authorList>
    </citation>
    <scope>NUCLEOTIDE SEQUENCE [LARGE SCALE GENOMIC DNA]</scope>
    <source>
        <strain evidence="2 3">NBRC 107359</strain>
    </source>
</reference>